<feature type="compositionally biased region" description="Basic and acidic residues" evidence="1">
    <location>
        <begin position="147"/>
        <end position="158"/>
    </location>
</feature>
<dbReference type="Proteomes" id="UP001187315">
    <property type="component" value="Unassembled WGS sequence"/>
</dbReference>
<keyword evidence="3" id="KW-1185">Reference proteome</keyword>
<evidence type="ECO:0000313" key="3">
    <source>
        <dbReference type="Proteomes" id="UP001187315"/>
    </source>
</evidence>
<dbReference type="AlphaFoldDB" id="A0AA88SNY8"/>
<gene>
    <name evidence="2" type="ORF">Q7C36_011367</name>
</gene>
<dbReference type="EMBL" id="JAVHJS010000011">
    <property type="protein sequence ID" value="KAK2843152.1"/>
    <property type="molecule type" value="Genomic_DNA"/>
</dbReference>
<evidence type="ECO:0000256" key="1">
    <source>
        <dbReference type="SAM" id="MobiDB-lite"/>
    </source>
</evidence>
<proteinExistence type="predicted"/>
<accession>A0AA88SNY8</accession>
<evidence type="ECO:0000313" key="2">
    <source>
        <dbReference type="EMBL" id="KAK2843152.1"/>
    </source>
</evidence>
<feature type="compositionally biased region" description="Polar residues" evidence="1">
    <location>
        <begin position="81"/>
        <end position="96"/>
    </location>
</feature>
<comment type="caution">
    <text evidence="2">The sequence shown here is derived from an EMBL/GenBank/DDBJ whole genome shotgun (WGS) entry which is preliminary data.</text>
</comment>
<protein>
    <submittedName>
        <fullName evidence="2">Uncharacterized protein</fullName>
    </submittedName>
</protein>
<sequence>MSTGIKSEEKTTGTQYSACLAVSPSLSGSVAMAGACPPAAGGKMPPGRPRQADVTMVPGIWQELSASIGYGWSWTEHQLEQQSKQAARCHNTSSEGGYNPSLSSSPSLSHGHSGLVRSSVTLANSTRCHKPSLAHRENWKCTAMEEGEQKERRAQARD</sequence>
<reference evidence="2" key="1">
    <citation type="submission" date="2023-08" db="EMBL/GenBank/DDBJ databases">
        <title>Pelteobagrus vachellii genome.</title>
        <authorList>
            <person name="Liu H."/>
        </authorList>
    </citation>
    <scope>NUCLEOTIDE SEQUENCE</scope>
    <source>
        <strain evidence="2">PRFRI_2022a</strain>
        <tissue evidence="2">Muscle</tissue>
    </source>
</reference>
<feature type="compositionally biased region" description="Polar residues" evidence="1">
    <location>
        <begin position="116"/>
        <end position="126"/>
    </location>
</feature>
<feature type="region of interest" description="Disordered" evidence="1">
    <location>
        <begin position="81"/>
        <end position="158"/>
    </location>
</feature>
<organism evidence="2 3">
    <name type="scientific">Tachysurus vachellii</name>
    <name type="common">Darkbarbel catfish</name>
    <name type="synonym">Pelteobagrus vachellii</name>
    <dbReference type="NCBI Taxonomy" id="175792"/>
    <lineage>
        <taxon>Eukaryota</taxon>
        <taxon>Metazoa</taxon>
        <taxon>Chordata</taxon>
        <taxon>Craniata</taxon>
        <taxon>Vertebrata</taxon>
        <taxon>Euteleostomi</taxon>
        <taxon>Actinopterygii</taxon>
        <taxon>Neopterygii</taxon>
        <taxon>Teleostei</taxon>
        <taxon>Ostariophysi</taxon>
        <taxon>Siluriformes</taxon>
        <taxon>Bagridae</taxon>
        <taxon>Tachysurus</taxon>
    </lineage>
</organism>
<name>A0AA88SNY8_TACVA</name>
<feature type="compositionally biased region" description="Low complexity" evidence="1">
    <location>
        <begin position="100"/>
        <end position="114"/>
    </location>
</feature>